<feature type="transmembrane region" description="Helical" evidence="2">
    <location>
        <begin position="49"/>
        <end position="71"/>
    </location>
</feature>
<dbReference type="RefSeq" id="XP_035346323.1">
    <property type="nucleotide sequence ID" value="XM_035490430.1"/>
</dbReference>
<protein>
    <recommendedName>
        <fullName evidence="5">Tat pathway signal sequence</fullName>
    </recommendedName>
</protein>
<name>A0A7H8R240_TALRU</name>
<proteinExistence type="inferred from homology"/>
<gene>
    <name evidence="3" type="ORF">TRUGW13939_07289</name>
</gene>
<dbReference type="GO" id="GO:0043386">
    <property type="term" value="P:mycotoxin biosynthetic process"/>
    <property type="evidence" value="ECO:0007669"/>
    <property type="project" value="InterPro"/>
</dbReference>
<dbReference type="EMBL" id="CP055901">
    <property type="protein sequence ID" value="QKX60146.1"/>
    <property type="molecule type" value="Genomic_DNA"/>
</dbReference>
<accession>A0A7H8R240</accession>
<evidence type="ECO:0000313" key="3">
    <source>
        <dbReference type="EMBL" id="QKX60146.1"/>
    </source>
</evidence>
<dbReference type="PANTHER" id="PTHR33365:SF12">
    <property type="entry name" value="TAT PATHWAY SIGNAL SEQUENCE"/>
    <property type="match status" value="1"/>
</dbReference>
<evidence type="ECO:0000256" key="2">
    <source>
        <dbReference type="SAM" id="Phobius"/>
    </source>
</evidence>
<organism evidence="3 4">
    <name type="scientific">Talaromyces rugulosus</name>
    <name type="common">Penicillium rugulosum</name>
    <dbReference type="NCBI Taxonomy" id="121627"/>
    <lineage>
        <taxon>Eukaryota</taxon>
        <taxon>Fungi</taxon>
        <taxon>Dikarya</taxon>
        <taxon>Ascomycota</taxon>
        <taxon>Pezizomycotina</taxon>
        <taxon>Eurotiomycetes</taxon>
        <taxon>Eurotiomycetidae</taxon>
        <taxon>Eurotiales</taxon>
        <taxon>Trichocomaceae</taxon>
        <taxon>Talaromyces</taxon>
        <taxon>Talaromyces sect. Islandici</taxon>
    </lineage>
</organism>
<dbReference type="GeneID" id="55994782"/>
<keyword evidence="2" id="KW-0472">Membrane</keyword>
<dbReference type="PANTHER" id="PTHR33365">
    <property type="entry name" value="YALI0B05434P"/>
    <property type="match status" value="1"/>
</dbReference>
<evidence type="ECO:0000256" key="1">
    <source>
        <dbReference type="ARBA" id="ARBA00035112"/>
    </source>
</evidence>
<evidence type="ECO:0000313" key="4">
    <source>
        <dbReference type="Proteomes" id="UP000509510"/>
    </source>
</evidence>
<dbReference type="InterPro" id="IPR021765">
    <property type="entry name" value="UstYa-like"/>
</dbReference>
<keyword evidence="2" id="KW-1133">Transmembrane helix</keyword>
<sequence>MPTISDFYRRFPIFSAVNYSSELAEVLLSDEDDAGNSEKRSVRWEAQHWHWIFHGVSVLITLYLGALIIGFNSEKNLTYLQCWERSHTYSPINDILSTTDYIYDRFNGSLWYQSPFKGPPTPQVEAAWQSAMEYGMIAVSATDLERAQRLEDLDTAAKFPASFTKEKDKKDREEKKYITVAVGTHQLHCLHYLWQDHHAAFFPNTTQRKQKEVPELYERHYEHCVDYIRQSIMCNFDTSLLSYDWVREHQTPTPNSNVMHRCVDWGVVQGWFRERAVNMPDGFVWSKPEGQASLDLNP</sequence>
<evidence type="ECO:0008006" key="5">
    <source>
        <dbReference type="Google" id="ProtNLM"/>
    </source>
</evidence>
<comment type="similarity">
    <text evidence="1">Belongs to the ustYa family.</text>
</comment>
<dbReference type="AlphaFoldDB" id="A0A7H8R240"/>
<dbReference type="OrthoDB" id="3687641at2759"/>
<dbReference type="Pfam" id="PF11807">
    <property type="entry name" value="UstYa"/>
    <property type="match status" value="1"/>
</dbReference>
<keyword evidence="4" id="KW-1185">Reference proteome</keyword>
<dbReference type="Proteomes" id="UP000509510">
    <property type="component" value="Chromosome IV"/>
</dbReference>
<reference evidence="4" key="1">
    <citation type="submission" date="2020-06" db="EMBL/GenBank/DDBJ databases">
        <title>A chromosome-scale genome assembly of Talaromyces rugulosus W13939.</title>
        <authorList>
            <person name="Wang B."/>
            <person name="Guo L."/>
            <person name="Ye K."/>
            <person name="Wang L."/>
        </authorList>
    </citation>
    <scope>NUCLEOTIDE SEQUENCE [LARGE SCALE GENOMIC DNA]</scope>
    <source>
        <strain evidence="4">W13939</strain>
    </source>
</reference>
<dbReference type="KEGG" id="trg:TRUGW13939_07289"/>
<keyword evidence="2" id="KW-0812">Transmembrane</keyword>